<feature type="domain" description="NERD" evidence="2">
    <location>
        <begin position="17"/>
        <end position="126"/>
    </location>
</feature>
<dbReference type="PANTHER" id="PTHR11070:SF2">
    <property type="entry name" value="ATP-DEPENDENT DNA HELICASE SRS2"/>
    <property type="match status" value="1"/>
</dbReference>
<keyword evidence="6" id="KW-1185">Reference proteome</keyword>
<evidence type="ECO:0000313" key="6">
    <source>
        <dbReference type="Proteomes" id="UP000634011"/>
    </source>
</evidence>
<dbReference type="InterPro" id="IPR011528">
    <property type="entry name" value="NERD"/>
</dbReference>
<dbReference type="Pfam" id="PF13401">
    <property type="entry name" value="AAA_22"/>
    <property type="match status" value="1"/>
</dbReference>
<dbReference type="InterPro" id="IPR027785">
    <property type="entry name" value="UvrD-like_helicase_C"/>
</dbReference>
<evidence type="ECO:0000256" key="1">
    <source>
        <dbReference type="ARBA" id="ARBA00034923"/>
    </source>
</evidence>
<feature type="domain" description="UvrD-like helicase C-terminal" evidence="4">
    <location>
        <begin position="482"/>
        <end position="528"/>
    </location>
</feature>
<reference evidence="5" key="1">
    <citation type="submission" date="2020-08" db="EMBL/GenBank/DDBJ databases">
        <title>Novel species isolated from subtropical streams in China.</title>
        <authorList>
            <person name="Lu H."/>
        </authorList>
    </citation>
    <scope>NUCLEOTIDE SEQUENCE</scope>
    <source>
        <strain evidence="5">KACC 12607</strain>
    </source>
</reference>
<dbReference type="Pfam" id="PF08378">
    <property type="entry name" value="NERD"/>
    <property type="match status" value="1"/>
</dbReference>
<dbReference type="Gene3D" id="3.40.50.300">
    <property type="entry name" value="P-loop containing nucleotide triphosphate hydrolases"/>
    <property type="match status" value="2"/>
</dbReference>
<evidence type="ECO:0000313" key="5">
    <source>
        <dbReference type="EMBL" id="MBC3864271.1"/>
    </source>
</evidence>
<dbReference type="Pfam" id="PF13538">
    <property type="entry name" value="UvrD_C_2"/>
    <property type="match status" value="1"/>
</dbReference>
<dbReference type="Proteomes" id="UP000634011">
    <property type="component" value="Unassembled WGS sequence"/>
</dbReference>
<name>A0A923HHR1_9BURK</name>
<evidence type="ECO:0000259" key="4">
    <source>
        <dbReference type="Pfam" id="PF13538"/>
    </source>
</evidence>
<protein>
    <recommendedName>
        <fullName evidence="1">DNA 3'-5' helicase II</fullName>
    </recommendedName>
</protein>
<dbReference type="AlphaFoldDB" id="A0A923HHR1"/>
<dbReference type="GO" id="GO:0016887">
    <property type="term" value="F:ATP hydrolysis activity"/>
    <property type="evidence" value="ECO:0007669"/>
    <property type="project" value="InterPro"/>
</dbReference>
<dbReference type="InterPro" id="IPR049945">
    <property type="entry name" value="AAA_22"/>
</dbReference>
<organism evidence="5 6">
    <name type="scientific">Undibacterium jejuense</name>
    <dbReference type="NCBI Taxonomy" id="1344949"/>
    <lineage>
        <taxon>Bacteria</taxon>
        <taxon>Pseudomonadati</taxon>
        <taxon>Pseudomonadota</taxon>
        <taxon>Betaproteobacteria</taxon>
        <taxon>Burkholderiales</taxon>
        <taxon>Oxalobacteraceae</taxon>
        <taxon>Undibacterium</taxon>
    </lineage>
</organism>
<feature type="domain" description="ORC1/DEAH AAA+ ATPase" evidence="3">
    <location>
        <begin position="216"/>
        <end position="338"/>
    </location>
</feature>
<dbReference type="GO" id="GO:0005524">
    <property type="term" value="F:ATP binding"/>
    <property type="evidence" value="ECO:0007669"/>
    <property type="project" value="InterPro"/>
</dbReference>
<proteinExistence type="predicted"/>
<evidence type="ECO:0000259" key="3">
    <source>
        <dbReference type="Pfam" id="PF13401"/>
    </source>
</evidence>
<dbReference type="GO" id="GO:0043138">
    <property type="term" value="F:3'-5' DNA helicase activity"/>
    <property type="evidence" value="ECO:0007669"/>
    <property type="project" value="TreeGrafter"/>
</dbReference>
<accession>A0A923HHR1</accession>
<dbReference type="PANTHER" id="PTHR11070">
    <property type="entry name" value="UVRD / RECB / PCRA DNA HELICASE FAMILY MEMBER"/>
    <property type="match status" value="1"/>
</dbReference>
<dbReference type="RefSeq" id="WP_186914214.1">
    <property type="nucleotide sequence ID" value="NZ_JACOFV010000027.1"/>
</dbReference>
<dbReference type="EMBL" id="JACOFV010000027">
    <property type="protein sequence ID" value="MBC3864271.1"/>
    <property type="molecule type" value="Genomic_DNA"/>
</dbReference>
<dbReference type="InterPro" id="IPR027417">
    <property type="entry name" value="P-loop_NTPase"/>
</dbReference>
<gene>
    <name evidence="5" type="ORF">H8K32_19385</name>
</gene>
<comment type="caution">
    <text evidence="5">The sequence shown here is derived from an EMBL/GenBank/DDBJ whole genome shotgun (WGS) entry which is preliminary data.</text>
</comment>
<evidence type="ECO:0000259" key="2">
    <source>
        <dbReference type="Pfam" id="PF08378"/>
    </source>
</evidence>
<dbReference type="InterPro" id="IPR000212">
    <property type="entry name" value="DNA_helicase_UvrD/REP"/>
</dbReference>
<sequence>MANITPSALPSVRKNGGLFRELEVIERLQQSLPDNYEIFHSIPLHTIAADADQFTEIDILVLAPHGQILLIEVKAGDVVSRDGGLYKIYSDKTHDVGRQCRYQYGAFRTRLNEIGIDTYISTCLVIPDCTLTGEQPISIPKDRIIDASRYDHLGIYVREFLSSGKRCSDIAMLKRFLHNEFRVNVDICVLKNQLQSTVRQLADGLATWVPRITSPTGIYKIHATAGSGKTQLALNLLNSALARSESVAYICYNRTLADHLRPIAPSRALVSNFDELCVEHFRRHHGEPDFTQTKFFEQATANYLNDSQDFPQKFDLLIIDEAQDFEAEWLESLASQLKEDGKLFILQDDDQRLYKRSEFDIPGAVEIECQDNFRSPKLICDVINTLGLTSRTIQSKNPFKGELPTFHEYGDRRQLLNKTEAAVNNLLAQGFALNDIVVLTACGRERSEILTAERIGKHHIRQFTGDYTRDGDPIWTDGELMVESVYRYKGQSSPAVILSEIDFSELTQKEKRKLFVGMTRAQMALELVLSTQATQIVSELIIENT</sequence>
<dbReference type="GO" id="GO:0003677">
    <property type="term" value="F:DNA binding"/>
    <property type="evidence" value="ECO:0007669"/>
    <property type="project" value="InterPro"/>
</dbReference>
<dbReference type="GO" id="GO:0000725">
    <property type="term" value="P:recombinational repair"/>
    <property type="evidence" value="ECO:0007669"/>
    <property type="project" value="TreeGrafter"/>
</dbReference>
<dbReference type="SUPFAM" id="SSF52540">
    <property type="entry name" value="P-loop containing nucleoside triphosphate hydrolases"/>
    <property type="match status" value="1"/>
</dbReference>